<evidence type="ECO:0000313" key="3">
    <source>
        <dbReference type="Proteomes" id="UP000092666"/>
    </source>
</evidence>
<evidence type="ECO:0000256" key="1">
    <source>
        <dbReference type="SAM" id="MobiDB-lite"/>
    </source>
</evidence>
<dbReference type="PANTHER" id="PTHR12941:SF10">
    <property type="entry name" value="ER MEMBRANE PROTEIN COMPLEX SUBUNIT 8_9 HOMOLOG"/>
    <property type="match status" value="1"/>
</dbReference>
<dbReference type="EMBL" id="KV700133">
    <property type="protein sequence ID" value="OCF31535.1"/>
    <property type="molecule type" value="Genomic_DNA"/>
</dbReference>
<dbReference type="STRING" id="1296120.A0A1B9GKS4"/>
<keyword evidence="3" id="KW-1185">Reference proteome</keyword>
<sequence>MAATSSTTTKYTYTLTPLSYTLPILHAARYPSSTVIGVFLSSSSLGSESAELPIAVDEAIPLIHQHTTLSPITKASLSLVEEYAKLNKKRIVGIYVARAAEFAGAGLGRSGERILRALRESWDGVFGLLLDDEKLTAGEAAYIPYLPVANSPDFKPSTSNPTLTDSGSNTLPGPFSLPELPANLPTRVIEVIREQRIHSDLRDFDDHLDDP</sequence>
<dbReference type="GO" id="GO:0072546">
    <property type="term" value="C:EMC complex"/>
    <property type="evidence" value="ECO:0007669"/>
    <property type="project" value="InterPro"/>
</dbReference>
<accession>A0A1B9GKS4</accession>
<dbReference type="PANTHER" id="PTHR12941">
    <property type="entry name" value="ER MEMBRANE PROTEIN COMPLEX"/>
    <property type="match status" value="1"/>
</dbReference>
<reference evidence="3" key="2">
    <citation type="submission" date="2013-12" db="EMBL/GenBank/DDBJ databases">
        <title>Evolution of pathogenesis and genome organization in the Tremellales.</title>
        <authorList>
            <person name="Cuomo C."/>
            <person name="Litvintseva A."/>
            <person name="Heitman J."/>
            <person name="Chen Y."/>
            <person name="Sun S."/>
            <person name="Springer D."/>
            <person name="Dromer F."/>
            <person name="Young S."/>
            <person name="Zeng Q."/>
            <person name="Chapman S."/>
            <person name="Gujja S."/>
            <person name="Saif S."/>
            <person name="Birren B."/>
        </authorList>
    </citation>
    <scope>NUCLEOTIDE SEQUENCE [LARGE SCALE GENOMIC DNA]</scope>
    <source>
        <strain evidence="3">BCC8398</strain>
    </source>
</reference>
<evidence type="ECO:0000313" key="2">
    <source>
        <dbReference type="EMBL" id="OCF31535.1"/>
    </source>
</evidence>
<feature type="compositionally biased region" description="Polar residues" evidence="1">
    <location>
        <begin position="156"/>
        <end position="171"/>
    </location>
</feature>
<reference evidence="2 3" key="1">
    <citation type="submission" date="2013-07" db="EMBL/GenBank/DDBJ databases">
        <title>The Genome Sequence of Cryptococcus heveanensis BCC8398.</title>
        <authorList>
            <consortium name="The Broad Institute Genome Sequencing Platform"/>
            <person name="Cuomo C."/>
            <person name="Litvintseva A."/>
            <person name="Chen Y."/>
            <person name="Heitman J."/>
            <person name="Sun S."/>
            <person name="Springer D."/>
            <person name="Dromer F."/>
            <person name="Young S.K."/>
            <person name="Zeng Q."/>
            <person name="Gargeya S."/>
            <person name="Fitzgerald M."/>
            <person name="Abouelleil A."/>
            <person name="Alvarado L."/>
            <person name="Berlin A.M."/>
            <person name="Chapman S.B."/>
            <person name="Dewar J."/>
            <person name="Goldberg J."/>
            <person name="Griggs A."/>
            <person name="Gujja S."/>
            <person name="Hansen M."/>
            <person name="Howarth C."/>
            <person name="Imamovic A."/>
            <person name="Larimer J."/>
            <person name="McCowan C."/>
            <person name="Murphy C."/>
            <person name="Pearson M."/>
            <person name="Priest M."/>
            <person name="Roberts A."/>
            <person name="Saif S."/>
            <person name="Shea T."/>
            <person name="Sykes S."/>
            <person name="Wortman J."/>
            <person name="Nusbaum C."/>
            <person name="Birren B."/>
        </authorList>
    </citation>
    <scope>NUCLEOTIDE SEQUENCE [LARGE SCALE GENOMIC DNA]</scope>
    <source>
        <strain evidence="2 3">BCC8398</strain>
    </source>
</reference>
<dbReference type="Proteomes" id="UP000092666">
    <property type="component" value="Unassembled WGS sequence"/>
</dbReference>
<dbReference type="AlphaFoldDB" id="A0A1B9GKS4"/>
<feature type="region of interest" description="Disordered" evidence="1">
    <location>
        <begin position="156"/>
        <end position="177"/>
    </location>
</feature>
<evidence type="ECO:0008006" key="4">
    <source>
        <dbReference type="Google" id="ProtNLM"/>
    </source>
</evidence>
<protein>
    <recommendedName>
        <fullName evidence="4">MPN domain-containing protein</fullName>
    </recommendedName>
</protein>
<name>A0A1B9GKS4_9TREE</name>
<proteinExistence type="predicted"/>
<dbReference type="Pfam" id="PF03665">
    <property type="entry name" value="UPF0172"/>
    <property type="match status" value="1"/>
</dbReference>
<dbReference type="InterPro" id="IPR005366">
    <property type="entry name" value="EMC8/9"/>
</dbReference>
<dbReference type="OrthoDB" id="194468at2759"/>
<organism evidence="2 3">
    <name type="scientific">Kwoniella heveanensis BCC8398</name>
    <dbReference type="NCBI Taxonomy" id="1296120"/>
    <lineage>
        <taxon>Eukaryota</taxon>
        <taxon>Fungi</taxon>
        <taxon>Dikarya</taxon>
        <taxon>Basidiomycota</taxon>
        <taxon>Agaricomycotina</taxon>
        <taxon>Tremellomycetes</taxon>
        <taxon>Tremellales</taxon>
        <taxon>Cryptococcaceae</taxon>
        <taxon>Kwoniella</taxon>
    </lineage>
</organism>
<gene>
    <name evidence="2" type="ORF">I316_06734</name>
</gene>